<dbReference type="AlphaFoldDB" id="A0A7H0IMR0"/>
<dbReference type="SUPFAM" id="SSF55961">
    <property type="entry name" value="Bet v1-like"/>
    <property type="match status" value="1"/>
</dbReference>
<gene>
    <name evidence="1" type="ORF">IAG44_34535</name>
</gene>
<accession>A0A7H0IMR0</accession>
<keyword evidence="2" id="KW-1185">Reference proteome</keyword>
<dbReference type="EMBL" id="CP060828">
    <property type="protein sequence ID" value="QNP74076.1"/>
    <property type="molecule type" value="Genomic_DNA"/>
</dbReference>
<proteinExistence type="predicted"/>
<dbReference type="Proteomes" id="UP000516052">
    <property type="component" value="Chromosome"/>
</dbReference>
<evidence type="ECO:0000313" key="1">
    <source>
        <dbReference type="EMBL" id="QNP74076.1"/>
    </source>
</evidence>
<dbReference type="CDD" id="cd07812">
    <property type="entry name" value="SRPBCC"/>
    <property type="match status" value="1"/>
</dbReference>
<protein>
    <submittedName>
        <fullName evidence="1">SRPBCC family protein</fullName>
    </submittedName>
</protein>
<dbReference type="Gene3D" id="3.30.530.20">
    <property type="match status" value="1"/>
</dbReference>
<name>A0A7H0IMR0_9ACTN</name>
<dbReference type="InterPro" id="IPR023393">
    <property type="entry name" value="START-like_dom_sf"/>
</dbReference>
<evidence type="ECO:0000313" key="2">
    <source>
        <dbReference type="Proteomes" id="UP000516052"/>
    </source>
</evidence>
<reference evidence="1 2" key="1">
    <citation type="submission" date="2020-08" db="EMBL/GenBank/DDBJ databases">
        <title>A novel species.</title>
        <authorList>
            <person name="Gao J."/>
        </authorList>
    </citation>
    <scope>NUCLEOTIDE SEQUENCE [LARGE SCALE GENOMIC DNA]</scope>
    <source>
        <strain evidence="1 2">CRXT-G-22</strain>
    </source>
</reference>
<dbReference type="RefSeq" id="WP_187751002.1">
    <property type="nucleotide sequence ID" value="NZ_CP060828.1"/>
</dbReference>
<dbReference type="Pfam" id="PF10604">
    <property type="entry name" value="Polyketide_cyc2"/>
    <property type="match status" value="1"/>
</dbReference>
<dbReference type="KEGG" id="sroi:IAG44_34535"/>
<sequence>MTTDYERPGVTTFQVRAEIFIAASPETVYATVSDLGRSAEWSPECRGGTWIKGTPSTVGAVFEGTNLRGADAVPWAPVIRGTWSTLSEVVEAVPGSVFRWIILTSAGEPQESTWSFEISPTAGGSHLVHHYRLGRLTEGLSKIFASLDEPGRERFVTEWNAKLAADVERTVAGIKRVIEGA</sequence>
<organism evidence="1 2">
    <name type="scientific">Streptomyces roseirectus</name>
    <dbReference type="NCBI Taxonomy" id="2768066"/>
    <lineage>
        <taxon>Bacteria</taxon>
        <taxon>Bacillati</taxon>
        <taxon>Actinomycetota</taxon>
        <taxon>Actinomycetes</taxon>
        <taxon>Kitasatosporales</taxon>
        <taxon>Streptomycetaceae</taxon>
        <taxon>Streptomyces</taxon>
    </lineage>
</organism>
<dbReference type="InterPro" id="IPR019587">
    <property type="entry name" value="Polyketide_cyclase/dehydratase"/>
</dbReference>